<name>A0A1G2NZ78_9BACT</name>
<dbReference type="InterPro" id="IPR050256">
    <property type="entry name" value="Glycosyltransferase_2"/>
</dbReference>
<dbReference type="CDD" id="cd04179">
    <property type="entry name" value="DPM_DPG-synthase_like"/>
    <property type="match status" value="1"/>
</dbReference>
<dbReference type="InterPro" id="IPR001173">
    <property type="entry name" value="Glyco_trans_2-like"/>
</dbReference>
<reference evidence="2 3" key="1">
    <citation type="journal article" date="2016" name="Nat. Commun.">
        <title>Thousands of microbial genomes shed light on interconnected biogeochemical processes in an aquifer system.</title>
        <authorList>
            <person name="Anantharaman K."/>
            <person name="Brown C.T."/>
            <person name="Hug L.A."/>
            <person name="Sharon I."/>
            <person name="Castelle C.J."/>
            <person name="Probst A.J."/>
            <person name="Thomas B.C."/>
            <person name="Singh A."/>
            <person name="Wilkins M.J."/>
            <person name="Karaoz U."/>
            <person name="Brodie E.L."/>
            <person name="Williams K.H."/>
            <person name="Hubbard S.S."/>
            <person name="Banfield J.F."/>
        </authorList>
    </citation>
    <scope>NUCLEOTIDE SEQUENCE [LARGE SCALE GENOMIC DNA]</scope>
</reference>
<comment type="caution">
    <text evidence="2">The sequence shown here is derived from an EMBL/GenBank/DDBJ whole genome shotgun (WGS) entry which is preliminary data.</text>
</comment>
<evidence type="ECO:0000259" key="1">
    <source>
        <dbReference type="Pfam" id="PF00535"/>
    </source>
</evidence>
<sequence length="234" mass="26251">MATLSIIIPAYNEKETIREIVSAILKADIGALGKEIIAVDDCSTDGTREILKDLEKIGKVKLLRHDKNRGKGTAVRTGLAQATGDYAIIQDADLEYDPSDYKILLAPLLDGHADVVFGSRFTGNSAHRVLFFWHSIGNKFLTTLSNMFTNLNLTDMETCYKAFNRKALREIVPCLRSKRYGIEPEIAARASKGRLRVYEVGISYHGRTYQEGKKINWKDGVAAIWHIIRFGLFD</sequence>
<organism evidence="2 3">
    <name type="scientific">Candidatus Taylorbacteria bacterium RIFCSPLOWO2_02_FULL_46_40</name>
    <dbReference type="NCBI Taxonomy" id="1802329"/>
    <lineage>
        <taxon>Bacteria</taxon>
        <taxon>Candidatus Tayloriibacteriota</taxon>
    </lineage>
</organism>
<proteinExistence type="predicted"/>
<dbReference type="PANTHER" id="PTHR48090:SF7">
    <property type="entry name" value="RFBJ PROTEIN"/>
    <property type="match status" value="1"/>
</dbReference>
<protein>
    <submittedName>
        <fullName evidence="2">Glycosyl transferase</fullName>
    </submittedName>
</protein>
<evidence type="ECO:0000313" key="2">
    <source>
        <dbReference type="EMBL" id="OHA41394.1"/>
    </source>
</evidence>
<dbReference type="SUPFAM" id="SSF53448">
    <property type="entry name" value="Nucleotide-diphospho-sugar transferases"/>
    <property type="match status" value="1"/>
</dbReference>
<accession>A0A1G2NZ78</accession>
<keyword evidence="2" id="KW-0808">Transferase</keyword>
<dbReference type="Pfam" id="PF00535">
    <property type="entry name" value="Glycos_transf_2"/>
    <property type="match status" value="1"/>
</dbReference>
<gene>
    <name evidence="2" type="ORF">A3H68_03805</name>
</gene>
<dbReference type="InterPro" id="IPR029044">
    <property type="entry name" value="Nucleotide-diphossugar_trans"/>
</dbReference>
<dbReference type="AlphaFoldDB" id="A0A1G2NZ78"/>
<dbReference type="GO" id="GO:0016740">
    <property type="term" value="F:transferase activity"/>
    <property type="evidence" value="ECO:0007669"/>
    <property type="project" value="UniProtKB-KW"/>
</dbReference>
<dbReference type="PANTHER" id="PTHR48090">
    <property type="entry name" value="UNDECAPRENYL-PHOSPHATE 4-DEOXY-4-FORMAMIDO-L-ARABINOSE TRANSFERASE-RELATED"/>
    <property type="match status" value="1"/>
</dbReference>
<evidence type="ECO:0000313" key="3">
    <source>
        <dbReference type="Proteomes" id="UP000176429"/>
    </source>
</evidence>
<feature type="domain" description="Glycosyltransferase 2-like" evidence="1">
    <location>
        <begin position="5"/>
        <end position="171"/>
    </location>
</feature>
<dbReference type="EMBL" id="MHSH01000028">
    <property type="protein sequence ID" value="OHA41394.1"/>
    <property type="molecule type" value="Genomic_DNA"/>
</dbReference>
<dbReference type="Proteomes" id="UP000176429">
    <property type="component" value="Unassembled WGS sequence"/>
</dbReference>
<dbReference type="Gene3D" id="3.90.550.10">
    <property type="entry name" value="Spore Coat Polysaccharide Biosynthesis Protein SpsA, Chain A"/>
    <property type="match status" value="1"/>
</dbReference>